<proteinExistence type="inferred from homology"/>
<feature type="compositionally biased region" description="Polar residues" evidence="6">
    <location>
        <begin position="228"/>
        <end position="241"/>
    </location>
</feature>
<dbReference type="Pfam" id="PF16876">
    <property type="entry name" value="Lipin_mid"/>
    <property type="match status" value="1"/>
</dbReference>
<dbReference type="PANTHER" id="PTHR12181">
    <property type="entry name" value="LIPIN"/>
    <property type="match status" value="1"/>
</dbReference>
<feature type="compositionally biased region" description="Acidic residues" evidence="6">
    <location>
        <begin position="168"/>
        <end position="177"/>
    </location>
</feature>
<feature type="region of interest" description="Disordered" evidence="6">
    <location>
        <begin position="339"/>
        <end position="367"/>
    </location>
</feature>
<dbReference type="AlphaFoldDB" id="A0A6J2P740"/>
<dbReference type="RefSeq" id="XP_029281087.1">
    <property type="nucleotide sequence ID" value="XM_029425227.1"/>
</dbReference>
<dbReference type="InterPro" id="IPR026058">
    <property type="entry name" value="LIPIN"/>
</dbReference>
<dbReference type="InParanoid" id="A0A6J2P740"/>
<evidence type="ECO:0000256" key="5">
    <source>
        <dbReference type="ARBA" id="ARBA00022801"/>
    </source>
</evidence>
<comment type="cofactor">
    <cofactor evidence="2">
        <name>Mg(2+)</name>
        <dbReference type="ChEBI" id="CHEBI:18420"/>
    </cofactor>
</comment>
<evidence type="ECO:0000313" key="8">
    <source>
        <dbReference type="Proteomes" id="UP000504630"/>
    </source>
</evidence>
<sequence>MNYVGQLAGQVFVQVKELYRGLNPATLSGCIDVIVVRQPDGSLQCSPFHVRFGKMGVLRSREKVVDMEINGEPVDLHMKLGDNGEAFFVRETENDREVVPSYLATSPILSDGAILMSSSLMGKGSQGPPIQTLGSTGSAGETGGGMMKKRRKRRRKVRPDSVRREESGDYSEDEDMFTIDISSDEMTGMGSNRTSSRDVLRDETTVASTGGSFKQTGIYTRSDGDWSPVQSPGNSRPTSPKSDSELLTKPSDNQNPAMLWAWGELPQAATLSFLSMKPIPVSESTHFRVITHETSSEQCGSCSEISALTLLMPEETSEETVGMESESQTAEGVEAHMMSDVEETTPHPPGKTDSPSKRKDKRSRHLGSDGIYLDDITELEPEVAALYFPKSDGGAAVRSISDPGLHSSSLSPQSVSSGGDSGVDSYCDPLSDMPTIGISLCGGLNDNREITKEQFHEKVISYQQFSENPSIIDDPNLVVKIGSKYYNWSSAAPLMLALQAFQKPLPKAAVENIIKEKMPKKGGRWWFSWRGRNSSTKSDSVSEREACGYPEQAGKMSSRHKQDSSSSDEDHRAAIQSSASIQSEPGLTPGGVSYKKTLRLTSEQLLSLQLQDGPNDVVFSVTTQYQGTCRCQGTIYLWNWDDKIIISDIDGTITRSDTLGHILPTLGKDWTHQGIAHLYHKVSQNGYKFMYCSARAIGMADMTRGYLHWVNERGTMLPMGPVLLSPSSLFSALHREVIEKKPEKFKVECLNDIRNLFYPNTQPFYAAFGNRPTDVYSYKEVGVPLNRIFTVNPKGELVQEHAKTNISSYVRLGEVVDHVFPLMMRASSSDFPCSDTYSHFTYWRQQLPRVEHQGTTPPPTPRLGS</sequence>
<keyword evidence="5" id="KW-0378">Hydrolase</keyword>
<feature type="region of interest" description="Disordered" evidence="6">
    <location>
        <begin position="120"/>
        <end position="252"/>
    </location>
</feature>
<accession>A0A6J2P740</accession>
<evidence type="ECO:0000256" key="6">
    <source>
        <dbReference type="SAM" id="MobiDB-lite"/>
    </source>
</evidence>
<dbReference type="InterPro" id="IPR036412">
    <property type="entry name" value="HAD-like_sf"/>
</dbReference>
<keyword evidence="8" id="KW-1185">Reference proteome</keyword>
<comment type="similarity">
    <text evidence="3">Belongs to the lipin family.</text>
</comment>
<dbReference type="InterPro" id="IPR007651">
    <property type="entry name" value="Lipin_N"/>
</dbReference>
<dbReference type="GO" id="GO:0032869">
    <property type="term" value="P:cellular response to insulin stimulus"/>
    <property type="evidence" value="ECO:0007669"/>
    <property type="project" value="TreeGrafter"/>
</dbReference>
<dbReference type="GO" id="GO:0019432">
    <property type="term" value="P:triglyceride biosynthetic process"/>
    <property type="evidence" value="ECO:0007669"/>
    <property type="project" value="TreeGrafter"/>
</dbReference>
<dbReference type="GO" id="GO:0008195">
    <property type="term" value="F:phosphatidate phosphatase activity"/>
    <property type="evidence" value="ECO:0007669"/>
    <property type="project" value="UniProtKB-EC"/>
</dbReference>
<dbReference type="InterPro" id="IPR031315">
    <property type="entry name" value="LNS2/PITP"/>
</dbReference>
<dbReference type="GO" id="GO:0045944">
    <property type="term" value="P:positive regulation of transcription by RNA polymerase II"/>
    <property type="evidence" value="ECO:0007669"/>
    <property type="project" value="TreeGrafter"/>
</dbReference>
<evidence type="ECO:0000256" key="1">
    <source>
        <dbReference type="ARBA" id="ARBA00001180"/>
    </source>
</evidence>
<evidence type="ECO:0000256" key="3">
    <source>
        <dbReference type="ARBA" id="ARBA00005476"/>
    </source>
</evidence>
<feature type="compositionally biased region" description="Polar residues" evidence="6">
    <location>
        <begin position="180"/>
        <end position="194"/>
    </location>
</feature>
<feature type="compositionally biased region" description="Basic and acidic residues" evidence="6">
    <location>
        <begin position="195"/>
        <end position="204"/>
    </location>
</feature>
<dbReference type="GeneID" id="115003444"/>
<dbReference type="GO" id="GO:0005634">
    <property type="term" value="C:nucleus"/>
    <property type="evidence" value="ECO:0007669"/>
    <property type="project" value="TreeGrafter"/>
</dbReference>
<protein>
    <recommendedName>
        <fullName evidence="4">phosphatidate phosphatase</fullName>
        <ecNumber evidence="4">3.1.3.4</ecNumber>
    </recommendedName>
</protein>
<dbReference type="Pfam" id="PF08235">
    <property type="entry name" value="LNS2"/>
    <property type="match status" value="1"/>
</dbReference>
<dbReference type="GO" id="GO:0009062">
    <property type="term" value="P:fatty acid catabolic process"/>
    <property type="evidence" value="ECO:0007669"/>
    <property type="project" value="TreeGrafter"/>
</dbReference>
<evidence type="ECO:0000256" key="2">
    <source>
        <dbReference type="ARBA" id="ARBA00001946"/>
    </source>
</evidence>
<evidence type="ECO:0000313" key="9">
    <source>
        <dbReference type="RefSeq" id="XP_029281087.1"/>
    </source>
</evidence>
<gene>
    <name evidence="9" type="primary">lpin1b</name>
</gene>
<feature type="compositionally biased region" description="Basic and acidic residues" evidence="6">
    <location>
        <begin position="560"/>
        <end position="573"/>
    </location>
</feature>
<evidence type="ECO:0000256" key="4">
    <source>
        <dbReference type="ARBA" id="ARBA00012638"/>
    </source>
</evidence>
<name>A0A6J2P740_COTGO</name>
<dbReference type="EC" id="3.1.3.4" evidence="4"/>
<dbReference type="InterPro" id="IPR031703">
    <property type="entry name" value="Lipin_mid"/>
</dbReference>
<dbReference type="KEGG" id="cgob:115003444"/>
<reference evidence="9" key="1">
    <citation type="submission" date="2025-08" db="UniProtKB">
        <authorList>
            <consortium name="RefSeq"/>
        </authorList>
    </citation>
    <scope>IDENTIFICATION</scope>
</reference>
<feature type="compositionally biased region" description="Low complexity" evidence="6">
    <location>
        <begin position="574"/>
        <end position="583"/>
    </location>
</feature>
<feature type="region of interest" description="Disordered" evidence="6">
    <location>
        <begin position="532"/>
        <end position="589"/>
    </location>
</feature>
<organism evidence="8 9">
    <name type="scientific">Cottoperca gobio</name>
    <name type="common">Frogmouth</name>
    <name type="synonym">Aphritis gobio</name>
    <dbReference type="NCBI Taxonomy" id="56716"/>
    <lineage>
        <taxon>Eukaryota</taxon>
        <taxon>Metazoa</taxon>
        <taxon>Chordata</taxon>
        <taxon>Craniata</taxon>
        <taxon>Vertebrata</taxon>
        <taxon>Euteleostomi</taxon>
        <taxon>Actinopterygii</taxon>
        <taxon>Neopterygii</taxon>
        <taxon>Teleostei</taxon>
        <taxon>Neoteleostei</taxon>
        <taxon>Acanthomorphata</taxon>
        <taxon>Eupercaria</taxon>
        <taxon>Perciformes</taxon>
        <taxon>Notothenioidei</taxon>
        <taxon>Bovichtidae</taxon>
        <taxon>Cottoperca</taxon>
    </lineage>
</organism>
<dbReference type="Proteomes" id="UP000504630">
    <property type="component" value="Chromosome 24"/>
</dbReference>
<feature type="compositionally biased region" description="Polar residues" evidence="6">
    <location>
        <begin position="205"/>
        <end position="219"/>
    </location>
</feature>
<dbReference type="InterPro" id="IPR013209">
    <property type="entry name" value="LNS2"/>
</dbReference>
<dbReference type="GO" id="GO:0003713">
    <property type="term" value="F:transcription coactivator activity"/>
    <property type="evidence" value="ECO:0007669"/>
    <property type="project" value="TreeGrafter"/>
</dbReference>
<dbReference type="Pfam" id="PF04571">
    <property type="entry name" value="Lipin_N"/>
    <property type="match status" value="1"/>
</dbReference>
<dbReference type="PANTHER" id="PTHR12181:SF10">
    <property type="entry name" value="PHOSPHATIDATE PHOSPHATASE LPIN1"/>
    <property type="match status" value="1"/>
</dbReference>
<dbReference type="GO" id="GO:0005741">
    <property type="term" value="C:mitochondrial outer membrane"/>
    <property type="evidence" value="ECO:0007669"/>
    <property type="project" value="TreeGrafter"/>
</dbReference>
<dbReference type="CTD" id="560638"/>
<feature type="domain" description="LNS2/PITP" evidence="7">
    <location>
        <begin position="644"/>
        <end position="800"/>
    </location>
</feature>
<evidence type="ECO:0000259" key="7">
    <source>
        <dbReference type="SMART" id="SM00775"/>
    </source>
</evidence>
<comment type="catalytic activity">
    <reaction evidence="1">
        <text>a 1,2-diacyl-sn-glycero-3-phosphate + H2O = a 1,2-diacyl-sn-glycerol + phosphate</text>
        <dbReference type="Rhea" id="RHEA:27429"/>
        <dbReference type="ChEBI" id="CHEBI:15377"/>
        <dbReference type="ChEBI" id="CHEBI:17815"/>
        <dbReference type="ChEBI" id="CHEBI:43474"/>
        <dbReference type="ChEBI" id="CHEBI:58608"/>
        <dbReference type="EC" id="3.1.3.4"/>
    </reaction>
    <physiologicalReaction direction="left-to-right" evidence="1">
        <dbReference type="Rhea" id="RHEA:27430"/>
    </physiologicalReaction>
</comment>
<feature type="compositionally biased region" description="Basic and acidic residues" evidence="6">
    <location>
        <begin position="158"/>
        <end position="167"/>
    </location>
</feature>
<dbReference type="OrthoDB" id="4567at2759"/>
<dbReference type="SMART" id="SM00775">
    <property type="entry name" value="LNS2"/>
    <property type="match status" value="1"/>
</dbReference>
<feature type="compositionally biased region" description="Basic residues" evidence="6">
    <location>
        <begin position="147"/>
        <end position="157"/>
    </location>
</feature>
<dbReference type="SUPFAM" id="SSF56784">
    <property type="entry name" value="HAD-like"/>
    <property type="match status" value="1"/>
</dbReference>